<feature type="domain" description="D-isomer specific 2-hydroxyacid dehydrogenase NAD-binding" evidence="6">
    <location>
        <begin position="160"/>
        <end position="340"/>
    </location>
</feature>
<dbReference type="EMBL" id="VBOS01000445">
    <property type="protein sequence ID" value="TMQ49562.1"/>
    <property type="molecule type" value="Genomic_DNA"/>
</dbReference>
<keyword evidence="1 3" id="KW-0560">Oxidoreductase</keyword>
<dbReference type="InterPro" id="IPR036291">
    <property type="entry name" value="NAD(P)-bd_dom_sf"/>
</dbReference>
<dbReference type="Gene3D" id="3.40.50.720">
    <property type="entry name" value="NAD(P)-binding Rossmann-like Domain"/>
    <property type="match status" value="2"/>
</dbReference>
<proteinExistence type="inferred from homology"/>
<dbReference type="SUPFAM" id="SSF51735">
    <property type="entry name" value="NAD(P)-binding Rossmann-fold domains"/>
    <property type="match status" value="1"/>
</dbReference>
<dbReference type="Proteomes" id="UP000317716">
    <property type="component" value="Unassembled WGS sequence"/>
</dbReference>
<feature type="domain" description="D-isomer specific 2-hydroxyacid dehydrogenase catalytic" evidence="5">
    <location>
        <begin position="70"/>
        <end position="371"/>
    </location>
</feature>
<protein>
    <submittedName>
        <fullName evidence="7">D-2-hydroxyacid dehydrogenase</fullName>
    </submittedName>
</protein>
<dbReference type="PROSITE" id="PS00671">
    <property type="entry name" value="D_2_HYDROXYACID_DH_3"/>
    <property type="match status" value="1"/>
</dbReference>
<evidence type="ECO:0000313" key="8">
    <source>
        <dbReference type="Proteomes" id="UP000317716"/>
    </source>
</evidence>
<reference evidence="7 8" key="1">
    <citation type="journal article" date="2019" name="Nat. Microbiol.">
        <title>Mediterranean grassland soil C-N compound turnover is dependent on rainfall and depth, and is mediated by genomically divergent microorganisms.</title>
        <authorList>
            <person name="Diamond S."/>
            <person name="Andeer P.F."/>
            <person name="Li Z."/>
            <person name="Crits-Christoph A."/>
            <person name="Burstein D."/>
            <person name="Anantharaman K."/>
            <person name="Lane K.R."/>
            <person name="Thomas B.C."/>
            <person name="Pan C."/>
            <person name="Northen T.R."/>
            <person name="Banfield J.F."/>
        </authorList>
    </citation>
    <scope>NUCLEOTIDE SEQUENCE [LARGE SCALE GENOMIC DNA]</scope>
    <source>
        <strain evidence="7">WS_2</strain>
    </source>
</reference>
<accession>A0A538SDW1</accession>
<evidence type="ECO:0000256" key="3">
    <source>
        <dbReference type="RuleBase" id="RU003719"/>
    </source>
</evidence>
<evidence type="ECO:0000256" key="1">
    <source>
        <dbReference type="ARBA" id="ARBA00023002"/>
    </source>
</evidence>
<dbReference type="AlphaFoldDB" id="A0A538SDW1"/>
<dbReference type="PANTHER" id="PTHR43333">
    <property type="entry name" value="2-HACID_DH_C DOMAIN-CONTAINING PROTEIN"/>
    <property type="match status" value="1"/>
</dbReference>
<gene>
    <name evidence="7" type="ORF">E6K72_12210</name>
</gene>
<evidence type="ECO:0000256" key="4">
    <source>
        <dbReference type="SAM" id="MobiDB-lite"/>
    </source>
</evidence>
<dbReference type="GO" id="GO:0016616">
    <property type="term" value="F:oxidoreductase activity, acting on the CH-OH group of donors, NAD or NADP as acceptor"/>
    <property type="evidence" value="ECO:0007669"/>
    <property type="project" value="InterPro"/>
</dbReference>
<name>A0A538SDW1_UNCEI</name>
<dbReference type="InterPro" id="IPR029753">
    <property type="entry name" value="D-isomer_DH_CS"/>
</dbReference>
<evidence type="ECO:0000256" key="2">
    <source>
        <dbReference type="ARBA" id="ARBA00023027"/>
    </source>
</evidence>
<dbReference type="Pfam" id="PF00389">
    <property type="entry name" value="2-Hacid_dh"/>
    <property type="match status" value="1"/>
</dbReference>
<evidence type="ECO:0000313" key="7">
    <source>
        <dbReference type="EMBL" id="TMQ49562.1"/>
    </source>
</evidence>
<dbReference type="InterPro" id="IPR006139">
    <property type="entry name" value="D-isomer_2_OHA_DH_cat_dom"/>
</dbReference>
<keyword evidence="2" id="KW-0520">NAD</keyword>
<dbReference type="InterPro" id="IPR006140">
    <property type="entry name" value="D-isomer_DH_NAD-bd"/>
</dbReference>
<sequence length="377" mass="41230">MDGGARLDAVSGARMAKRAGLTRTLPPSRRRPRPCTACALSGSYGNLMRMSLHVVEYIRGDHVWNLPIEHVDRLRAEFPAITFSAPRTREEADAGLPEADIVLGWAVRESNFPRAERLKWIQLTATGVGSLLFPALVESDIVVTNGRGIHAVAMAEHTLGVMLMFARKLHLARDAQSRREWAQAALCTTPPAFGELSGTILGLVGFGTVGSAIAGRARAFGMRVLAARKHPAADPAPADAQWDAGRLDELVGLADWLVLASPLTAETRGLIDARRLARMKPSAFLINLGRGQLVDERALHAALEEGRIAGAALDVFEEEPLDPENPLWSAPNVILTPHISGFGPRYWERCMELFRRNLRAWLEGRPLENVVDKRAGY</sequence>
<comment type="similarity">
    <text evidence="3">Belongs to the D-isomer specific 2-hydroxyacid dehydrogenase family.</text>
</comment>
<organism evidence="7 8">
    <name type="scientific">Eiseniibacteriota bacterium</name>
    <dbReference type="NCBI Taxonomy" id="2212470"/>
    <lineage>
        <taxon>Bacteria</taxon>
        <taxon>Candidatus Eiseniibacteriota</taxon>
    </lineage>
</organism>
<evidence type="ECO:0000259" key="5">
    <source>
        <dbReference type="Pfam" id="PF00389"/>
    </source>
</evidence>
<dbReference type="CDD" id="cd05300">
    <property type="entry name" value="2-Hacid_dh_1"/>
    <property type="match status" value="1"/>
</dbReference>
<dbReference type="Pfam" id="PF02826">
    <property type="entry name" value="2-Hacid_dh_C"/>
    <property type="match status" value="1"/>
</dbReference>
<evidence type="ECO:0000259" key="6">
    <source>
        <dbReference type="Pfam" id="PF02826"/>
    </source>
</evidence>
<dbReference type="SUPFAM" id="SSF52283">
    <property type="entry name" value="Formate/glycerate dehydrogenase catalytic domain-like"/>
    <property type="match status" value="1"/>
</dbReference>
<dbReference type="GO" id="GO:0051287">
    <property type="term" value="F:NAD binding"/>
    <property type="evidence" value="ECO:0007669"/>
    <property type="project" value="InterPro"/>
</dbReference>
<comment type="caution">
    <text evidence="7">The sequence shown here is derived from an EMBL/GenBank/DDBJ whole genome shotgun (WGS) entry which is preliminary data.</text>
</comment>
<feature type="region of interest" description="Disordered" evidence="4">
    <location>
        <begin position="1"/>
        <end position="33"/>
    </location>
</feature>
<dbReference type="PANTHER" id="PTHR43333:SF1">
    <property type="entry name" value="D-ISOMER SPECIFIC 2-HYDROXYACID DEHYDROGENASE NAD-BINDING DOMAIN-CONTAINING PROTEIN"/>
    <property type="match status" value="1"/>
</dbReference>